<organism evidence="2 3">
    <name type="scientific">Candidatus Contendobacter odensis Run_B_J11</name>
    <dbReference type="NCBI Taxonomy" id="1400861"/>
    <lineage>
        <taxon>Bacteria</taxon>
        <taxon>Pseudomonadati</taxon>
        <taxon>Pseudomonadota</taxon>
        <taxon>Gammaproteobacteria</taxon>
        <taxon>Candidatus Competibacteraceae</taxon>
        <taxon>Candidatus Contendibacter</taxon>
    </lineage>
</organism>
<comment type="caution">
    <text evidence="2">The sequence shown here is derived from an EMBL/GenBank/DDBJ whole genome shotgun (WGS) entry which is preliminary data.</text>
</comment>
<dbReference type="Gene3D" id="1.20.120.20">
    <property type="entry name" value="Apolipoprotein"/>
    <property type="match status" value="1"/>
</dbReference>
<evidence type="ECO:0000313" key="2">
    <source>
        <dbReference type="EMBL" id="CDH46098.1"/>
    </source>
</evidence>
<evidence type="ECO:0000313" key="3">
    <source>
        <dbReference type="Proteomes" id="UP000019184"/>
    </source>
</evidence>
<evidence type="ECO:0000256" key="1">
    <source>
        <dbReference type="SAM" id="Coils"/>
    </source>
</evidence>
<gene>
    <name evidence="2" type="ORF">BN874_340058</name>
</gene>
<protein>
    <submittedName>
        <fullName evidence="2">Uncharacterized protein</fullName>
    </submittedName>
</protein>
<keyword evidence="3" id="KW-1185">Reference proteome</keyword>
<proteinExistence type="predicted"/>
<dbReference type="Proteomes" id="UP000019184">
    <property type="component" value="Unassembled WGS sequence"/>
</dbReference>
<accession>A0A7U7J4B8</accession>
<feature type="coiled-coil region" evidence="1">
    <location>
        <begin position="19"/>
        <end position="71"/>
    </location>
</feature>
<keyword evidence="1" id="KW-0175">Coiled coil</keyword>
<dbReference type="EMBL" id="CBTK010000248">
    <property type="protein sequence ID" value="CDH46098.1"/>
    <property type="molecule type" value="Genomic_DNA"/>
</dbReference>
<dbReference type="RefSeq" id="WP_034434539.1">
    <property type="nucleotide sequence ID" value="NZ_CBTK010000248.1"/>
</dbReference>
<reference evidence="2 3" key="1">
    <citation type="journal article" date="2014" name="ISME J.">
        <title>Candidatus Competibacter-lineage genomes retrieved from metagenomes reveal functional metabolic diversity.</title>
        <authorList>
            <person name="McIlroy S.J."/>
            <person name="Albertsen M."/>
            <person name="Andresen E.K."/>
            <person name="Saunders A.M."/>
            <person name="Kristiansen R."/>
            <person name="Stokholm-Bjerregaard M."/>
            <person name="Nielsen K.L."/>
            <person name="Nielsen P.H."/>
        </authorList>
    </citation>
    <scope>NUCLEOTIDE SEQUENCE [LARGE SCALE GENOMIC DNA]</scope>
    <source>
        <strain evidence="2 3">Run_B_J11</strain>
    </source>
</reference>
<sequence>MVDFASQIDTEARQMLEHLGEIRGQLQQAGARVTEAQQQADTLIAETQAAYEQLTHRLQTVRQRADQVREGVTTQVSHLTQQVEHLIQQVEQGHQQVTATYGQVSTVLGALVNDASQRHTELQGYTDQNSQQGQELLGTVEHLLSAMQQEAQQAETVYGQKVMVQAQQWGQHLQQLAGGARQELSSGLEQHVRGGSQQFATHLHETAGRFSQKLTASAQRVSEQGQQVMQTFNHQQQDRLRKLGEDANKLKDHLFSVAENFQKLTHGATEATGTVVKGMDAVNVGLKTAVGTLNNVKSILEDIGTLI</sequence>
<name>A0A7U7J4B8_9GAMM</name>
<dbReference type="AlphaFoldDB" id="A0A7U7J4B8"/>